<comment type="caution">
    <text evidence="5">The sequence shown here is derived from an EMBL/GenBank/DDBJ whole genome shotgun (WGS) entry which is preliminary data.</text>
</comment>
<evidence type="ECO:0000256" key="3">
    <source>
        <dbReference type="ARBA" id="ARBA00023002"/>
    </source>
</evidence>
<dbReference type="PANTHER" id="PTHR11592">
    <property type="entry name" value="GLUTATHIONE PEROXIDASE"/>
    <property type="match status" value="1"/>
</dbReference>
<evidence type="ECO:0000256" key="1">
    <source>
        <dbReference type="ARBA" id="ARBA00006926"/>
    </source>
</evidence>
<protein>
    <recommendedName>
        <fullName evidence="7">Glutathione peroxidase</fullName>
    </recommendedName>
</protein>
<reference evidence="5" key="2">
    <citation type="submission" date="2017-10" db="EMBL/GenBank/DDBJ databases">
        <title>Ladona fulva Genome sequencing and assembly.</title>
        <authorList>
            <person name="Murali S."/>
            <person name="Richards S."/>
            <person name="Bandaranaike D."/>
            <person name="Bellair M."/>
            <person name="Blankenburg K."/>
            <person name="Chao H."/>
            <person name="Dinh H."/>
            <person name="Doddapaneni H."/>
            <person name="Dugan-Rocha S."/>
            <person name="Elkadiri S."/>
            <person name="Gnanaolivu R."/>
            <person name="Hernandez B."/>
            <person name="Skinner E."/>
            <person name="Javaid M."/>
            <person name="Lee S."/>
            <person name="Li M."/>
            <person name="Ming W."/>
            <person name="Munidasa M."/>
            <person name="Muniz J."/>
            <person name="Nguyen L."/>
            <person name="Hughes D."/>
            <person name="Osuji N."/>
            <person name="Pu L.-L."/>
            <person name="Puazo M."/>
            <person name="Qu C."/>
            <person name="Quiroz J."/>
            <person name="Raj R."/>
            <person name="Weissenberger G."/>
            <person name="Xin Y."/>
            <person name="Zou X."/>
            <person name="Han Y."/>
            <person name="Worley K."/>
            <person name="Muzny D."/>
            <person name="Gibbs R."/>
        </authorList>
    </citation>
    <scope>NUCLEOTIDE SEQUENCE</scope>
    <source>
        <strain evidence="5">Sampled in the wild</strain>
    </source>
</reference>
<evidence type="ECO:0000313" key="5">
    <source>
        <dbReference type="EMBL" id="KAG8228044.1"/>
    </source>
</evidence>
<keyword evidence="2" id="KW-0575">Peroxidase</keyword>
<dbReference type="PANTHER" id="PTHR11592:SF78">
    <property type="entry name" value="GLUTATHIONE PEROXIDASE"/>
    <property type="match status" value="1"/>
</dbReference>
<evidence type="ECO:0000313" key="6">
    <source>
        <dbReference type="Proteomes" id="UP000792457"/>
    </source>
</evidence>
<dbReference type="Gene3D" id="3.40.30.10">
    <property type="entry name" value="Glutaredoxin"/>
    <property type="match status" value="1"/>
</dbReference>
<gene>
    <name evidence="5" type="ORF">J437_LFUL007214</name>
</gene>
<name>A0A8K0K5T2_LADFU</name>
<proteinExistence type="inferred from homology"/>
<dbReference type="InterPro" id="IPR000889">
    <property type="entry name" value="Glutathione_peroxidase"/>
</dbReference>
<dbReference type="GO" id="GO:0006979">
    <property type="term" value="P:response to oxidative stress"/>
    <property type="evidence" value="ECO:0007669"/>
    <property type="project" value="InterPro"/>
</dbReference>
<keyword evidence="4" id="KW-0732">Signal</keyword>
<dbReference type="EMBL" id="KZ308357">
    <property type="protein sequence ID" value="KAG8228044.1"/>
    <property type="molecule type" value="Genomic_DNA"/>
</dbReference>
<feature type="signal peptide" evidence="4">
    <location>
        <begin position="1"/>
        <end position="39"/>
    </location>
</feature>
<organism evidence="5 6">
    <name type="scientific">Ladona fulva</name>
    <name type="common">Scarce chaser dragonfly</name>
    <name type="synonym">Libellula fulva</name>
    <dbReference type="NCBI Taxonomy" id="123851"/>
    <lineage>
        <taxon>Eukaryota</taxon>
        <taxon>Metazoa</taxon>
        <taxon>Ecdysozoa</taxon>
        <taxon>Arthropoda</taxon>
        <taxon>Hexapoda</taxon>
        <taxon>Insecta</taxon>
        <taxon>Pterygota</taxon>
        <taxon>Palaeoptera</taxon>
        <taxon>Odonata</taxon>
        <taxon>Epiprocta</taxon>
        <taxon>Anisoptera</taxon>
        <taxon>Libelluloidea</taxon>
        <taxon>Libellulidae</taxon>
        <taxon>Ladona</taxon>
    </lineage>
</organism>
<feature type="chain" id="PRO_5035423791" description="Glutathione peroxidase" evidence="4">
    <location>
        <begin position="40"/>
        <end position="202"/>
    </location>
</feature>
<dbReference type="GO" id="GO:0004601">
    <property type="term" value="F:peroxidase activity"/>
    <property type="evidence" value="ECO:0007669"/>
    <property type="project" value="UniProtKB-KW"/>
</dbReference>
<reference evidence="5" key="1">
    <citation type="submission" date="2013-04" db="EMBL/GenBank/DDBJ databases">
        <authorList>
            <person name="Qu J."/>
            <person name="Murali S.C."/>
            <person name="Bandaranaike D."/>
            <person name="Bellair M."/>
            <person name="Blankenburg K."/>
            <person name="Chao H."/>
            <person name="Dinh H."/>
            <person name="Doddapaneni H."/>
            <person name="Downs B."/>
            <person name="Dugan-Rocha S."/>
            <person name="Elkadiri S."/>
            <person name="Gnanaolivu R.D."/>
            <person name="Hernandez B."/>
            <person name="Javaid M."/>
            <person name="Jayaseelan J.C."/>
            <person name="Lee S."/>
            <person name="Li M."/>
            <person name="Ming W."/>
            <person name="Munidasa M."/>
            <person name="Muniz J."/>
            <person name="Nguyen L."/>
            <person name="Ongeri F."/>
            <person name="Osuji N."/>
            <person name="Pu L.-L."/>
            <person name="Puazo M."/>
            <person name="Qu C."/>
            <person name="Quiroz J."/>
            <person name="Raj R."/>
            <person name="Weissenberger G."/>
            <person name="Xin Y."/>
            <person name="Zou X."/>
            <person name="Han Y."/>
            <person name="Richards S."/>
            <person name="Worley K."/>
            <person name="Muzny D."/>
            <person name="Gibbs R."/>
        </authorList>
    </citation>
    <scope>NUCLEOTIDE SEQUENCE</scope>
    <source>
        <strain evidence="5">Sampled in the wild</strain>
    </source>
</reference>
<keyword evidence="3" id="KW-0560">Oxidoreductase</keyword>
<sequence length="202" mass="23208">MKTDTEKREGVRYAKMAVGKPWFASLLCVLAVGLGGAEAANPERVMSRHCQAYNRNSPKMPRNGIYDFTVPDIYGDRNISLSEFRGKQEPGANASEILNGIRHVRPGNGFRPKFPLTAKLDVNGEKEHPLFTFLKSLCPSTREYFSDKNRLFYDKMKNSDIRWNWEKFLINREGIPIVRYDASTEPHFIEVDIEDMMRETNA</sequence>
<dbReference type="Pfam" id="PF00255">
    <property type="entry name" value="GSHPx"/>
    <property type="match status" value="1"/>
</dbReference>
<dbReference type="PROSITE" id="PS51355">
    <property type="entry name" value="GLUTATHIONE_PEROXID_3"/>
    <property type="match status" value="1"/>
</dbReference>
<evidence type="ECO:0000256" key="4">
    <source>
        <dbReference type="SAM" id="SignalP"/>
    </source>
</evidence>
<dbReference type="Proteomes" id="UP000792457">
    <property type="component" value="Unassembled WGS sequence"/>
</dbReference>
<dbReference type="SUPFAM" id="SSF52833">
    <property type="entry name" value="Thioredoxin-like"/>
    <property type="match status" value="1"/>
</dbReference>
<dbReference type="InterPro" id="IPR036249">
    <property type="entry name" value="Thioredoxin-like_sf"/>
</dbReference>
<dbReference type="AlphaFoldDB" id="A0A8K0K5T2"/>
<accession>A0A8K0K5T2</accession>
<evidence type="ECO:0000256" key="2">
    <source>
        <dbReference type="ARBA" id="ARBA00022559"/>
    </source>
</evidence>
<comment type="similarity">
    <text evidence="1">Belongs to the glutathione peroxidase family.</text>
</comment>
<keyword evidence="6" id="KW-1185">Reference proteome</keyword>
<dbReference type="OrthoDB" id="446890at2759"/>
<evidence type="ECO:0008006" key="7">
    <source>
        <dbReference type="Google" id="ProtNLM"/>
    </source>
</evidence>